<sequence length="265" mass="29529">MIEKLLYIEVEKGPSLQLVFLKEHKMDKNLEAIVSLEDVYKVYPLGKTEVHAVKGVSFEILKGDFISIAGPSGSGKSTILNMIGCIDTPTEGTVRINGKATSGLKDKEITLLRHQTLGFIFQSFNLIPVLNIYENIEFPLLLDNSSKVTKAERKEWIDYLIETVGLENWRKHRPNELSGGQRQRVAIARALVTKPLIVLADEPTANLDSTTGESIIALMKKMNKDVGTTFIFSTHDQTIVDIADHVIVLKDGTIVRNERKKNGSN</sequence>
<accession>G8QX80</accession>
<keyword evidence="1" id="KW-0813">Transport</keyword>
<dbReference type="GO" id="GO:0005886">
    <property type="term" value="C:plasma membrane"/>
    <property type="evidence" value="ECO:0007669"/>
    <property type="project" value="TreeGrafter"/>
</dbReference>
<dbReference type="InterPro" id="IPR017911">
    <property type="entry name" value="MacB-like_ATP-bd"/>
</dbReference>
<dbReference type="InterPro" id="IPR003439">
    <property type="entry name" value="ABC_transporter-like_ATP-bd"/>
</dbReference>
<dbReference type="Gene3D" id="3.40.50.300">
    <property type="entry name" value="P-loop containing nucleotide triphosphate hydrolases"/>
    <property type="match status" value="1"/>
</dbReference>
<evidence type="ECO:0000259" key="5">
    <source>
        <dbReference type="PROSITE" id="PS50893"/>
    </source>
</evidence>
<proteinExistence type="inferred from homology"/>
<dbReference type="SUPFAM" id="SSF52540">
    <property type="entry name" value="P-loop containing nucleoside triphosphate hydrolases"/>
    <property type="match status" value="1"/>
</dbReference>
<keyword evidence="3" id="KW-0067">ATP-binding</keyword>
<dbReference type="FunFam" id="3.40.50.300:FF:000032">
    <property type="entry name" value="Export ABC transporter ATP-binding protein"/>
    <property type="match status" value="1"/>
</dbReference>
<evidence type="ECO:0000256" key="2">
    <source>
        <dbReference type="ARBA" id="ARBA00022741"/>
    </source>
</evidence>
<evidence type="ECO:0000256" key="4">
    <source>
        <dbReference type="ARBA" id="ARBA00038388"/>
    </source>
</evidence>
<evidence type="ECO:0000256" key="1">
    <source>
        <dbReference type="ARBA" id="ARBA00022448"/>
    </source>
</evidence>
<dbReference type="GO" id="GO:0098796">
    <property type="term" value="C:membrane protein complex"/>
    <property type="evidence" value="ECO:0007669"/>
    <property type="project" value="UniProtKB-ARBA"/>
</dbReference>
<comment type="similarity">
    <text evidence="4">Belongs to the ABC transporter superfamily. Macrolide exporter (TC 3.A.1.122) family.</text>
</comment>
<dbReference type="GO" id="GO:0016887">
    <property type="term" value="F:ATP hydrolysis activity"/>
    <property type="evidence" value="ECO:0007669"/>
    <property type="project" value="InterPro"/>
</dbReference>
<dbReference type="Pfam" id="PF00005">
    <property type="entry name" value="ABC_tran"/>
    <property type="match status" value="1"/>
</dbReference>
<dbReference type="EMBL" id="CP003155">
    <property type="protein sequence ID" value="AEV30665.1"/>
    <property type="molecule type" value="Genomic_DNA"/>
</dbReference>
<feature type="domain" description="ABC transporter" evidence="5">
    <location>
        <begin position="34"/>
        <end position="265"/>
    </location>
</feature>
<protein>
    <submittedName>
        <fullName evidence="6">ABC-type antimicrobial peptide transport system, ATPase component</fullName>
    </submittedName>
</protein>
<evidence type="ECO:0000313" key="6">
    <source>
        <dbReference type="EMBL" id="AEV30665.1"/>
    </source>
</evidence>
<dbReference type="SMART" id="SM00382">
    <property type="entry name" value="AAA"/>
    <property type="match status" value="1"/>
</dbReference>
<evidence type="ECO:0000256" key="3">
    <source>
        <dbReference type="ARBA" id="ARBA00022840"/>
    </source>
</evidence>
<organism evidence="6 7">
    <name type="scientific">Sphaerochaeta pleomorpha (strain ATCC BAA-1885 / DSM 22778 / Grapes)</name>
    <dbReference type="NCBI Taxonomy" id="158190"/>
    <lineage>
        <taxon>Bacteria</taxon>
        <taxon>Pseudomonadati</taxon>
        <taxon>Spirochaetota</taxon>
        <taxon>Spirochaetia</taxon>
        <taxon>Spirochaetales</taxon>
        <taxon>Sphaerochaetaceae</taxon>
        <taxon>Sphaerochaeta</taxon>
    </lineage>
</organism>
<gene>
    <name evidence="6" type="ordered locus">SpiGrapes_2915</name>
</gene>
<name>G8QX80_SPHPG</name>
<dbReference type="PANTHER" id="PTHR24220:SF86">
    <property type="entry name" value="ABC TRANSPORTER ABCH.1"/>
    <property type="match status" value="1"/>
</dbReference>
<dbReference type="InterPro" id="IPR003593">
    <property type="entry name" value="AAA+_ATPase"/>
</dbReference>
<dbReference type="InterPro" id="IPR027417">
    <property type="entry name" value="P-loop_NTPase"/>
</dbReference>
<dbReference type="InterPro" id="IPR017871">
    <property type="entry name" value="ABC_transporter-like_CS"/>
</dbReference>
<dbReference type="GO" id="GO:0022857">
    <property type="term" value="F:transmembrane transporter activity"/>
    <property type="evidence" value="ECO:0007669"/>
    <property type="project" value="UniProtKB-ARBA"/>
</dbReference>
<dbReference type="PROSITE" id="PS50893">
    <property type="entry name" value="ABC_TRANSPORTER_2"/>
    <property type="match status" value="1"/>
</dbReference>
<dbReference type="InterPro" id="IPR015854">
    <property type="entry name" value="ABC_transpr_LolD-like"/>
</dbReference>
<dbReference type="eggNOG" id="COG1136">
    <property type="taxonomic scope" value="Bacteria"/>
</dbReference>
<dbReference type="AlphaFoldDB" id="G8QX80"/>
<dbReference type="Proteomes" id="UP000005632">
    <property type="component" value="Chromosome"/>
</dbReference>
<keyword evidence="7" id="KW-1185">Reference proteome</keyword>
<dbReference type="PROSITE" id="PS00211">
    <property type="entry name" value="ABC_TRANSPORTER_1"/>
    <property type="match status" value="1"/>
</dbReference>
<dbReference type="HOGENOM" id="CLU_000604_1_22_12"/>
<dbReference type="KEGG" id="sgp:SpiGrapes_2915"/>
<evidence type="ECO:0000313" key="7">
    <source>
        <dbReference type="Proteomes" id="UP000005632"/>
    </source>
</evidence>
<keyword evidence="2" id="KW-0547">Nucleotide-binding</keyword>
<reference evidence="6 7" key="1">
    <citation type="submission" date="2011-11" db="EMBL/GenBank/DDBJ databases">
        <title>Complete sequence of Spirochaeta sp. grapes.</title>
        <authorList>
            <consortium name="US DOE Joint Genome Institute"/>
            <person name="Lucas S."/>
            <person name="Han J."/>
            <person name="Lapidus A."/>
            <person name="Cheng J.-F."/>
            <person name="Goodwin L."/>
            <person name="Pitluck S."/>
            <person name="Peters L."/>
            <person name="Ovchinnikova G."/>
            <person name="Munk A.C."/>
            <person name="Detter J.C."/>
            <person name="Han C."/>
            <person name="Tapia R."/>
            <person name="Land M."/>
            <person name="Hauser L."/>
            <person name="Kyrpides N."/>
            <person name="Ivanova N."/>
            <person name="Pagani I."/>
            <person name="Ritalahtilisa K."/>
            <person name="Loeffler F."/>
            <person name="Woyke T."/>
        </authorList>
    </citation>
    <scope>NUCLEOTIDE SEQUENCE [LARGE SCALE GENOMIC DNA]</scope>
    <source>
        <strain evidence="7">ATCC BAA-1885 / DSM 22778 / Grapes</strain>
    </source>
</reference>
<dbReference type="CDD" id="cd03255">
    <property type="entry name" value="ABC_MJ0796_LolCDE_FtsE"/>
    <property type="match status" value="1"/>
</dbReference>
<dbReference type="PANTHER" id="PTHR24220">
    <property type="entry name" value="IMPORT ATP-BINDING PROTEIN"/>
    <property type="match status" value="1"/>
</dbReference>
<dbReference type="GO" id="GO:0005524">
    <property type="term" value="F:ATP binding"/>
    <property type="evidence" value="ECO:0007669"/>
    <property type="project" value="UniProtKB-KW"/>
</dbReference>
<dbReference type="STRING" id="158190.SpiGrapes_2915"/>